<comment type="caution">
    <text evidence="2">The sequence shown here is derived from an EMBL/GenBank/DDBJ whole genome shotgun (WGS) entry which is preliminary data.</text>
</comment>
<dbReference type="InterPro" id="IPR011600">
    <property type="entry name" value="Pept_C14_caspase"/>
</dbReference>
<evidence type="ECO:0000259" key="1">
    <source>
        <dbReference type="Pfam" id="PF00656"/>
    </source>
</evidence>
<organism evidence="2 3">
    <name type="scientific">Brachyspira aalborgi</name>
    <dbReference type="NCBI Taxonomy" id="29522"/>
    <lineage>
        <taxon>Bacteria</taxon>
        <taxon>Pseudomonadati</taxon>
        <taxon>Spirochaetota</taxon>
        <taxon>Spirochaetia</taxon>
        <taxon>Brachyspirales</taxon>
        <taxon>Brachyspiraceae</taxon>
        <taxon>Brachyspira</taxon>
    </lineage>
</organism>
<dbReference type="Pfam" id="PF00656">
    <property type="entry name" value="Peptidase_C14"/>
    <property type="match status" value="1"/>
</dbReference>
<dbReference type="InterPro" id="IPR029030">
    <property type="entry name" value="Caspase-like_dom_sf"/>
</dbReference>
<evidence type="ECO:0000313" key="2">
    <source>
        <dbReference type="EMBL" id="TXJ45628.1"/>
    </source>
</evidence>
<accession>A0A5C8F7E9</accession>
<dbReference type="Gene3D" id="3.40.50.1460">
    <property type="match status" value="1"/>
</dbReference>
<dbReference type="SUPFAM" id="SSF52129">
    <property type="entry name" value="Caspase-like"/>
    <property type="match status" value="1"/>
</dbReference>
<sequence length="237" mass="27772">MIKRAFLISSSAQNTTTPIVGTLKDVENFKHFLQSLKGGAWEDNEIFFKDEPNDNDMNYIRNYNGDYSLIFIASHGFYYKSEHMQYVIINEEEFPLDYFFNNAKKQLIIVDACREYHFPNLMLFAESFEGVKRLSYSNIRDIYRQRYEDYIEKCNNGRVIIYSTNINDTAGEDKNNGGIFTSSFIKVASDNSEYKLLDAKNAVILTRNYMHNILKTEQNPIIESDRRINYFPISIII</sequence>
<name>A0A5C8F7E9_9SPIR</name>
<gene>
    <name evidence="2" type="ORF">EPJ70_04380</name>
</gene>
<dbReference type="AlphaFoldDB" id="A0A5C8F7E9"/>
<proteinExistence type="predicted"/>
<dbReference type="GO" id="GO:0004197">
    <property type="term" value="F:cysteine-type endopeptidase activity"/>
    <property type="evidence" value="ECO:0007669"/>
    <property type="project" value="InterPro"/>
</dbReference>
<reference evidence="2 3" key="1">
    <citation type="journal article" date="1992" name="Lakartidningen">
        <title>[Penicillin V and not amoxicillin is the first choice preparation in acute otitis].</title>
        <authorList>
            <person name="Kamme C."/>
            <person name="Lundgren K."/>
            <person name="Prellner K."/>
        </authorList>
    </citation>
    <scope>NUCLEOTIDE SEQUENCE [LARGE SCALE GENOMIC DNA]</scope>
    <source>
        <strain evidence="2 3">PC3714II</strain>
    </source>
</reference>
<dbReference type="Proteomes" id="UP000324574">
    <property type="component" value="Unassembled WGS sequence"/>
</dbReference>
<dbReference type="RefSeq" id="WP_147526235.1">
    <property type="nucleotide sequence ID" value="NZ_SAYG01000006.1"/>
</dbReference>
<protein>
    <submittedName>
        <fullName evidence="2">Caspase family protein</fullName>
    </submittedName>
</protein>
<feature type="domain" description="Peptidase C14 caspase" evidence="1">
    <location>
        <begin position="3"/>
        <end position="224"/>
    </location>
</feature>
<dbReference type="GO" id="GO:0006508">
    <property type="term" value="P:proteolysis"/>
    <property type="evidence" value="ECO:0007669"/>
    <property type="project" value="InterPro"/>
</dbReference>
<evidence type="ECO:0000313" key="3">
    <source>
        <dbReference type="Proteomes" id="UP000324574"/>
    </source>
</evidence>
<dbReference type="EMBL" id="SAYG01000006">
    <property type="protein sequence ID" value="TXJ45628.1"/>
    <property type="molecule type" value="Genomic_DNA"/>
</dbReference>